<reference evidence="6 7" key="1">
    <citation type="submission" date="2018-04" db="EMBL/GenBank/DDBJ databases">
        <title>Genomic Encyclopedia of Type Strains, Phase IV (KMG-IV): sequencing the most valuable type-strain genomes for metagenomic binning, comparative biology and taxonomic classification.</title>
        <authorList>
            <person name="Goeker M."/>
        </authorList>
    </citation>
    <scope>NUCLEOTIDE SEQUENCE [LARGE SCALE GENOMIC DNA]</scope>
    <source>
        <strain evidence="6 7">DSM 14823</strain>
    </source>
</reference>
<dbReference type="RefSeq" id="WP_116885594.1">
    <property type="nucleotide sequence ID" value="NZ_CALXNT010000105.1"/>
</dbReference>
<evidence type="ECO:0000256" key="1">
    <source>
        <dbReference type="ARBA" id="ARBA00022603"/>
    </source>
</evidence>
<dbReference type="Gene3D" id="2.60.40.1180">
    <property type="entry name" value="Golgi alpha-mannosidase II"/>
    <property type="match status" value="1"/>
</dbReference>
<evidence type="ECO:0000313" key="6">
    <source>
        <dbReference type="EMBL" id="PVY36072.1"/>
    </source>
</evidence>
<organism evidence="6 7">
    <name type="scientific">Victivallis vadensis</name>
    <dbReference type="NCBI Taxonomy" id="172901"/>
    <lineage>
        <taxon>Bacteria</taxon>
        <taxon>Pseudomonadati</taxon>
        <taxon>Lentisphaerota</taxon>
        <taxon>Lentisphaeria</taxon>
        <taxon>Victivallales</taxon>
        <taxon>Victivallaceae</taxon>
        <taxon>Victivallis</taxon>
    </lineage>
</organism>
<dbReference type="EMBL" id="JABAEW010000031">
    <property type="protein sequence ID" value="NMD87825.1"/>
    <property type="molecule type" value="Genomic_DNA"/>
</dbReference>
<evidence type="ECO:0000313" key="8">
    <source>
        <dbReference type="Proteomes" id="UP000576225"/>
    </source>
</evidence>
<keyword evidence="1 6" id="KW-0489">Methyltransferase</keyword>
<dbReference type="SUPFAM" id="SSF53335">
    <property type="entry name" value="S-adenosyl-L-methionine-dependent methyltransferases"/>
    <property type="match status" value="1"/>
</dbReference>
<feature type="domain" description="S-adenosylmethionine-dependent methyltransferase" evidence="4">
    <location>
        <begin position="108"/>
        <end position="216"/>
    </location>
</feature>
<dbReference type="GeneID" id="78296867"/>
<evidence type="ECO:0000259" key="4">
    <source>
        <dbReference type="Pfam" id="PF10672"/>
    </source>
</evidence>
<gene>
    <name evidence="6" type="ORF">C8D82_13736</name>
    <name evidence="5" type="ORF">HF882_14655</name>
</gene>
<dbReference type="InterPro" id="IPR029063">
    <property type="entry name" value="SAM-dependent_MTases_sf"/>
</dbReference>
<evidence type="ECO:0000313" key="5">
    <source>
        <dbReference type="EMBL" id="NMD87825.1"/>
    </source>
</evidence>
<sequence>MNYQLLDSGHLRKLEQVGPYRLIRPALNAFWGPSLPASEWEAADAVFTRDSSGGGKWSFRNRLPEAWFAEWGGFELKMKPTGFGHLGFFAEQYRNWDFFRSPESGLGEGTKALNLFAYSGVGSMAMAQAGASVCHLDASRGMIEWGQENMARNPQVPDAIRWIADDVNKFTMREVRRGNKYNLIALDPPTFGRGSNGQVWKIEDDLPKLLARCNELRDRSRPFTVVLSCHSPGFSILVLERLAEAAFGRGGEFESFEMTVPESTGRELPAGISVRCRVK</sequence>
<dbReference type="InterPro" id="IPR013780">
    <property type="entry name" value="Glyco_hydro_b"/>
</dbReference>
<dbReference type="AlphaFoldDB" id="A0A2U1AI34"/>
<proteinExistence type="predicted"/>
<keyword evidence="3" id="KW-0949">S-adenosyl-L-methionine</keyword>
<dbReference type="Pfam" id="PF10672">
    <property type="entry name" value="Methyltrans_SAM"/>
    <property type="match status" value="1"/>
</dbReference>
<evidence type="ECO:0000313" key="7">
    <source>
        <dbReference type="Proteomes" id="UP000245959"/>
    </source>
</evidence>
<dbReference type="EMBL" id="QEKH01000037">
    <property type="protein sequence ID" value="PVY36072.1"/>
    <property type="molecule type" value="Genomic_DNA"/>
</dbReference>
<dbReference type="Proteomes" id="UP000245959">
    <property type="component" value="Unassembled WGS sequence"/>
</dbReference>
<evidence type="ECO:0000256" key="2">
    <source>
        <dbReference type="ARBA" id="ARBA00022679"/>
    </source>
</evidence>
<dbReference type="Proteomes" id="UP000576225">
    <property type="component" value="Unassembled WGS sequence"/>
</dbReference>
<dbReference type="GO" id="GO:0008168">
    <property type="term" value="F:methyltransferase activity"/>
    <property type="evidence" value="ECO:0007669"/>
    <property type="project" value="UniProtKB-KW"/>
</dbReference>
<accession>A0A2U1AI34</accession>
<name>A0A2U1AI34_9BACT</name>
<keyword evidence="2 6" id="KW-0808">Transferase</keyword>
<comment type="caution">
    <text evidence="6">The sequence shown here is derived from an EMBL/GenBank/DDBJ whole genome shotgun (WGS) entry which is preliminary data.</text>
</comment>
<dbReference type="PANTHER" id="PTHR43042">
    <property type="entry name" value="SAM-DEPENDENT METHYLTRANSFERASE"/>
    <property type="match status" value="1"/>
</dbReference>
<dbReference type="GO" id="GO:0032259">
    <property type="term" value="P:methylation"/>
    <property type="evidence" value="ECO:0007669"/>
    <property type="project" value="UniProtKB-KW"/>
</dbReference>
<evidence type="ECO:0000256" key="3">
    <source>
        <dbReference type="ARBA" id="ARBA00022691"/>
    </source>
</evidence>
<keyword evidence="7" id="KW-1185">Reference proteome</keyword>
<dbReference type="InterPro" id="IPR019614">
    <property type="entry name" value="SAM-dep_methyl-trfase"/>
</dbReference>
<protein>
    <submittedName>
        <fullName evidence="6">23S rRNA (Cytosine1962-C5)-methyltransferase</fullName>
    </submittedName>
    <submittedName>
        <fullName evidence="5">SAM-dependent methyltransferase</fullName>
    </submittedName>
</protein>
<reference evidence="5 8" key="2">
    <citation type="submission" date="2020-04" db="EMBL/GenBank/DDBJ databases">
        <authorList>
            <person name="Hitch T.C.A."/>
            <person name="Wylensek D."/>
            <person name="Clavel T."/>
        </authorList>
    </citation>
    <scope>NUCLEOTIDE SEQUENCE [LARGE SCALE GENOMIC DNA]</scope>
    <source>
        <strain evidence="5 8">COR2-253-APC-1A</strain>
    </source>
</reference>
<dbReference type="Gene3D" id="3.40.50.150">
    <property type="entry name" value="Vaccinia Virus protein VP39"/>
    <property type="match status" value="1"/>
</dbReference>
<dbReference type="PANTHER" id="PTHR43042:SF2">
    <property type="entry name" value="SAM-DEPENDENT METHYLTRANSFERASE"/>
    <property type="match status" value="1"/>
</dbReference>